<organism evidence="5 6">
    <name type="scientific">Listeria monocytogenes</name>
    <dbReference type="NCBI Taxonomy" id="1639"/>
    <lineage>
        <taxon>Bacteria</taxon>
        <taxon>Bacillati</taxon>
        <taxon>Bacillota</taxon>
        <taxon>Bacilli</taxon>
        <taxon>Bacillales</taxon>
        <taxon>Listeriaceae</taxon>
        <taxon>Listeria</taxon>
    </lineage>
</organism>
<evidence type="ECO:0000259" key="4">
    <source>
        <dbReference type="PROSITE" id="PS50893"/>
    </source>
</evidence>
<evidence type="ECO:0000256" key="2">
    <source>
        <dbReference type="ARBA" id="ARBA00022741"/>
    </source>
</evidence>
<comment type="caution">
    <text evidence="5">The sequence shown here is derived from an EMBL/GenBank/DDBJ whole genome shotgun (WGS) entry which is preliminary data.</text>
</comment>
<feature type="domain" description="ABC transporter" evidence="4">
    <location>
        <begin position="4"/>
        <end position="238"/>
    </location>
</feature>
<dbReference type="PIRSF" id="PIRSF039085">
    <property type="entry name" value="ABC_ATPase_HisP"/>
    <property type="match status" value="1"/>
</dbReference>
<dbReference type="InterPro" id="IPR027417">
    <property type="entry name" value="P-loop_NTPase"/>
</dbReference>
<dbReference type="PANTHER" id="PTHR43166">
    <property type="entry name" value="AMINO ACID IMPORT ATP-BINDING PROTEIN"/>
    <property type="match status" value="1"/>
</dbReference>
<dbReference type="InterPro" id="IPR030679">
    <property type="entry name" value="ABC_ATPase_HisP-typ"/>
</dbReference>
<dbReference type="SMART" id="SM00382">
    <property type="entry name" value="AAA"/>
    <property type="match status" value="1"/>
</dbReference>
<dbReference type="CDD" id="cd03262">
    <property type="entry name" value="ABC_HisP_GlnQ"/>
    <property type="match status" value="1"/>
</dbReference>
<keyword evidence="3 5" id="KW-0067">ATP-binding</keyword>
<evidence type="ECO:0000313" key="5">
    <source>
        <dbReference type="EMBL" id="EAH4371909.1"/>
    </source>
</evidence>
<accession>A0A7U7TT27</accession>
<dbReference type="PANTHER" id="PTHR43166:SF37">
    <property type="entry name" value="ARGININE TRANSPORT ATP-BINDING PROTEIN ARTM"/>
    <property type="match status" value="1"/>
</dbReference>
<dbReference type="FunFam" id="3.40.50.300:FF:000020">
    <property type="entry name" value="Amino acid ABC transporter ATP-binding component"/>
    <property type="match status" value="1"/>
</dbReference>
<keyword evidence="2" id="KW-0547">Nucleotide-binding</keyword>
<dbReference type="Pfam" id="PF00005">
    <property type="entry name" value="ABC_tran"/>
    <property type="match status" value="1"/>
</dbReference>
<evidence type="ECO:0000256" key="1">
    <source>
        <dbReference type="ARBA" id="ARBA00022448"/>
    </source>
</evidence>
<dbReference type="Gene3D" id="3.40.50.300">
    <property type="entry name" value="P-loop containing nucleotide triphosphate hydrolases"/>
    <property type="match status" value="1"/>
</dbReference>
<dbReference type="SUPFAM" id="SSF52540">
    <property type="entry name" value="P-loop containing nucleoside triphosphate hydrolases"/>
    <property type="match status" value="1"/>
</dbReference>
<dbReference type="EMBL" id="AABGVJ010000001">
    <property type="protein sequence ID" value="EAH4371909.1"/>
    <property type="molecule type" value="Genomic_DNA"/>
</dbReference>
<dbReference type="GO" id="GO:0005524">
    <property type="term" value="F:ATP binding"/>
    <property type="evidence" value="ECO:0007669"/>
    <property type="project" value="UniProtKB-KW"/>
</dbReference>
<evidence type="ECO:0000313" key="6">
    <source>
        <dbReference type="Proteomes" id="UP000540417"/>
    </source>
</evidence>
<dbReference type="PROSITE" id="PS00211">
    <property type="entry name" value="ABC_TRANSPORTER_1"/>
    <property type="match status" value="1"/>
</dbReference>
<sequence length="242" mass="26762">MTKLKVTGLKKSFGANEVLKGIDIEVKEGEVVCVIGPSGSGKSTFLRCMNNLEEITAGDVVVDDFNITDKKVDINKVRENIGMVFQHFNLFPHLSVLENITLAPVELKKMNKEAAKSNALRLLEQVGLREKAEEFPNQLSGGQKQRVAIARALAMDPDIMLFDEPTSALDPEMVGEVLGVMKELAKDGMTMMIVTHEMGFAREVGDRVIFMDGGYIVEEGKPAEIFDNPMNERTISFLDKVL</sequence>
<dbReference type="GO" id="GO:0015424">
    <property type="term" value="F:ABC-type amino acid transporter activity"/>
    <property type="evidence" value="ECO:0007669"/>
    <property type="project" value="InterPro"/>
</dbReference>
<dbReference type="PROSITE" id="PS50893">
    <property type="entry name" value="ABC_TRANSPORTER_2"/>
    <property type="match status" value="1"/>
</dbReference>
<dbReference type="InterPro" id="IPR003593">
    <property type="entry name" value="AAA+_ATPase"/>
</dbReference>
<name>A0A7U7TT27_LISMN</name>
<proteinExistence type="predicted"/>
<dbReference type="InterPro" id="IPR050086">
    <property type="entry name" value="MetN_ABC_transporter-like"/>
</dbReference>
<reference evidence="5 6" key="1">
    <citation type="submission" date="2019-04" db="EMBL/GenBank/DDBJ databases">
        <authorList>
            <consortium name="GenomeTrakr: Next Generation Sequencing Network for Food Pathogen Tracability"/>
        </authorList>
    </citation>
    <scope>NUCLEOTIDE SEQUENCE [LARGE SCALE GENOMIC DNA]</scope>
    <source>
        <strain evidence="5 6">LS1419</strain>
    </source>
</reference>
<dbReference type="InterPro" id="IPR017871">
    <property type="entry name" value="ABC_transporter-like_CS"/>
</dbReference>
<dbReference type="Proteomes" id="UP000540417">
    <property type="component" value="Unassembled WGS sequence"/>
</dbReference>
<gene>
    <name evidence="5" type="ORF">E5H26_04230</name>
</gene>
<evidence type="ECO:0000256" key="3">
    <source>
        <dbReference type="ARBA" id="ARBA00022840"/>
    </source>
</evidence>
<dbReference type="RefSeq" id="WP_070293152.1">
    <property type="nucleotide sequence ID" value="NZ_MKMZ01000008.1"/>
</dbReference>
<dbReference type="InterPro" id="IPR003439">
    <property type="entry name" value="ABC_transporter-like_ATP-bd"/>
</dbReference>
<dbReference type="AlphaFoldDB" id="A0A7U7TT27"/>
<dbReference type="GO" id="GO:0016887">
    <property type="term" value="F:ATP hydrolysis activity"/>
    <property type="evidence" value="ECO:0007669"/>
    <property type="project" value="InterPro"/>
</dbReference>
<protein>
    <submittedName>
        <fullName evidence="5">Amino acid ABC transporter ATP-binding protein</fullName>
    </submittedName>
</protein>
<keyword evidence="1" id="KW-0813">Transport</keyword>